<dbReference type="AlphaFoldDB" id="A0A7W5DX18"/>
<protein>
    <submittedName>
        <fullName evidence="1">Putative small lipoprotein YifL</fullName>
    </submittedName>
</protein>
<dbReference type="Proteomes" id="UP000536179">
    <property type="component" value="Unassembled WGS sequence"/>
</dbReference>
<reference evidence="1 2" key="1">
    <citation type="submission" date="2020-08" db="EMBL/GenBank/DDBJ databases">
        <title>Genomic Encyclopedia of Type Strains, Phase III (KMG-III): the genomes of soil and plant-associated and newly described type strains.</title>
        <authorList>
            <person name="Whitman W."/>
        </authorList>
    </citation>
    <scope>NUCLEOTIDE SEQUENCE [LARGE SCALE GENOMIC DNA]</scope>
    <source>
        <strain evidence="1 2">CECT 8075</strain>
    </source>
</reference>
<name>A0A7W5DX18_9BACT</name>
<evidence type="ECO:0000313" key="1">
    <source>
        <dbReference type="EMBL" id="MBB3205752.1"/>
    </source>
</evidence>
<keyword evidence="1" id="KW-0449">Lipoprotein</keyword>
<sequence>MNLVMALALVSPVLAVTGCGDSGGPVELQTYEPITEEEKKVVEEKKERLKDEPRG</sequence>
<gene>
    <name evidence="1" type="ORF">FHS27_001556</name>
</gene>
<dbReference type="RefSeq" id="WP_184303998.1">
    <property type="nucleotide sequence ID" value="NZ_JACHXU010000004.1"/>
</dbReference>
<accession>A0A7W5DX18</accession>
<dbReference type="EMBL" id="JACHXU010000004">
    <property type="protein sequence ID" value="MBB3205752.1"/>
    <property type="molecule type" value="Genomic_DNA"/>
</dbReference>
<evidence type="ECO:0000313" key="2">
    <source>
        <dbReference type="Proteomes" id="UP000536179"/>
    </source>
</evidence>
<organism evidence="1 2">
    <name type="scientific">Aporhodopirellula rubra</name>
    <dbReference type="NCBI Taxonomy" id="980271"/>
    <lineage>
        <taxon>Bacteria</taxon>
        <taxon>Pseudomonadati</taxon>
        <taxon>Planctomycetota</taxon>
        <taxon>Planctomycetia</taxon>
        <taxon>Pirellulales</taxon>
        <taxon>Pirellulaceae</taxon>
        <taxon>Aporhodopirellula</taxon>
    </lineage>
</organism>
<keyword evidence="2" id="KW-1185">Reference proteome</keyword>
<comment type="caution">
    <text evidence="1">The sequence shown here is derived from an EMBL/GenBank/DDBJ whole genome shotgun (WGS) entry which is preliminary data.</text>
</comment>
<proteinExistence type="predicted"/>